<keyword evidence="1" id="KW-1133">Transmembrane helix</keyword>
<dbReference type="RefSeq" id="WP_091189519.1">
    <property type="nucleotide sequence ID" value="NZ_FOVE01000001.1"/>
</dbReference>
<organism evidence="2 3">
    <name type="scientific">Formivibrio citricus</name>
    <dbReference type="NCBI Taxonomy" id="83765"/>
    <lineage>
        <taxon>Bacteria</taxon>
        <taxon>Pseudomonadati</taxon>
        <taxon>Pseudomonadota</taxon>
        <taxon>Betaproteobacteria</taxon>
        <taxon>Neisseriales</taxon>
        <taxon>Chitinibacteraceae</taxon>
        <taxon>Formivibrio</taxon>
    </lineage>
</organism>
<feature type="transmembrane region" description="Helical" evidence="1">
    <location>
        <begin position="292"/>
        <end position="310"/>
    </location>
</feature>
<feature type="transmembrane region" description="Helical" evidence="1">
    <location>
        <begin position="29"/>
        <end position="51"/>
    </location>
</feature>
<evidence type="ECO:0000313" key="3">
    <source>
        <dbReference type="Proteomes" id="UP000242869"/>
    </source>
</evidence>
<evidence type="ECO:0000256" key="1">
    <source>
        <dbReference type="SAM" id="Phobius"/>
    </source>
</evidence>
<name>A0A1I4V0V4_9NEIS</name>
<dbReference type="EMBL" id="FOVE01000001">
    <property type="protein sequence ID" value="SFM94812.1"/>
    <property type="molecule type" value="Genomic_DNA"/>
</dbReference>
<dbReference type="STRING" id="83765.SAMN05660284_00069"/>
<feature type="transmembrane region" description="Helical" evidence="1">
    <location>
        <begin position="232"/>
        <end position="261"/>
    </location>
</feature>
<proteinExistence type="predicted"/>
<reference evidence="3" key="1">
    <citation type="submission" date="2016-10" db="EMBL/GenBank/DDBJ databases">
        <authorList>
            <person name="Varghese N."/>
            <person name="Submissions S."/>
        </authorList>
    </citation>
    <scope>NUCLEOTIDE SEQUENCE [LARGE SCALE GENOMIC DNA]</scope>
    <source>
        <strain evidence="3">DSM 6150</strain>
    </source>
</reference>
<feature type="transmembrane region" description="Helical" evidence="1">
    <location>
        <begin position="110"/>
        <end position="133"/>
    </location>
</feature>
<evidence type="ECO:0000313" key="2">
    <source>
        <dbReference type="EMBL" id="SFM94812.1"/>
    </source>
</evidence>
<feature type="transmembrane region" description="Helical" evidence="1">
    <location>
        <begin position="203"/>
        <end position="220"/>
    </location>
</feature>
<accession>A0A1I4V0V4</accession>
<dbReference type="Proteomes" id="UP000242869">
    <property type="component" value="Unassembled WGS sequence"/>
</dbReference>
<keyword evidence="1" id="KW-0812">Transmembrane</keyword>
<sequence>MKTESIQPLVWEYEVPLFSREMQMTWLKAMLATALIMVGLFVVIMGSGGHWRALGGIVSMLLAVVGGLYVLGLLVMLLVFRGHNRMRFTLDADGILCEIIDRTVKRSNRLAVLLGTILMEPRLLGAGLLSTAAESTRVAWSGRFIVEADPRRRILRLKNGWRTLLWVYCTPENYAAVAQIVQEQTSRTGSARRLPARPPLPGYLLRTAGVVLACLPLFLMSKEFRTTLFMPIFTLCFALATLWLIHIFGYVVLGGLLVQWFQTGTRLLEVRRSWLRPGKTYQAWEVLGGDDISLLVLGGVATLALGIYAWRAVRGRCPAVLARDQADMDGDE</sequence>
<gene>
    <name evidence="2" type="ORF">SAMN05660284_00069</name>
</gene>
<keyword evidence="3" id="KW-1185">Reference proteome</keyword>
<dbReference type="AlphaFoldDB" id="A0A1I4V0V4"/>
<dbReference type="OrthoDB" id="7957085at2"/>
<keyword evidence="1" id="KW-0472">Membrane</keyword>
<feature type="transmembrane region" description="Helical" evidence="1">
    <location>
        <begin position="57"/>
        <end position="80"/>
    </location>
</feature>
<protein>
    <submittedName>
        <fullName evidence="2">Uncharacterized protein</fullName>
    </submittedName>
</protein>